<dbReference type="RefSeq" id="WP_146560005.1">
    <property type="nucleotide sequence ID" value="NZ_VIGW01000002.1"/>
</dbReference>
<dbReference type="AlphaFoldDB" id="A0A5C5RD51"/>
<evidence type="ECO:0000313" key="1">
    <source>
        <dbReference type="EMBL" id="TWS20786.1"/>
    </source>
</evidence>
<dbReference type="Proteomes" id="UP000317291">
    <property type="component" value="Unassembled WGS sequence"/>
</dbReference>
<gene>
    <name evidence="1" type="ORF">FK529_05535</name>
</gene>
<comment type="caution">
    <text evidence="1">The sequence shown here is derived from an EMBL/GenBank/DDBJ whole genome shotgun (WGS) entry which is preliminary data.</text>
</comment>
<accession>A0A5C5RD51</accession>
<protein>
    <recommendedName>
        <fullName evidence="3">Terminase</fullName>
    </recommendedName>
</protein>
<proteinExistence type="predicted"/>
<dbReference type="OrthoDB" id="3197057at2"/>
<reference evidence="1 2" key="1">
    <citation type="submission" date="2019-06" db="EMBL/GenBank/DDBJ databases">
        <title>Tsukamurella conjunctivitidis sp. nov., Tsukamurella assacharolytica sp. nov. and Tsukamurella sputae sp. nov. isolated from patients with conjunctivitis, bacteraemia (lymphoma) and respiratory infection (sputum) in Hong Kong.</title>
        <authorList>
            <person name="Teng J.L.L."/>
            <person name="Lee H.H."/>
            <person name="Fong J.Y.H."/>
            <person name="Fok K.M.N."/>
            <person name="Lau S.K.P."/>
            <person name="Woo P.C.Y."/>
        </authorList>
    </citation>
    <scope>NUCLEOTIDE SEQUENCE [LARGE SCALE GENOMIC DNA]</scope>
    <source>
        <strain evidence="1 2">HKU71</strain>
    </source>
</reference>
<name>A0A5C5RD51_9ACTN</name>
<evidence type="ECO:0008006" key="3">
    <source>
        <dbReference type="Google" id="ProtNLM"/>
    </source>
</evidence>
<dbReference type="EMBL" id="VIGW01000002">
    <property type="protein sequence ID" value="TWS20786.1"/>
    <property type="molecule type" value="Genomic_DNA"/>
</dbReference>
<keyword evidence="2" id="KW-1185">Reference proteome</keyword>
<organism evidence="1 2">
    <name type="scientific">Tsukamurella asaccharolytica</name>
    <dbReference type="NCBI Taxonomy" id="2592067"/>
    <lineage>
        <taxon>Bacteria</taxon>
        <taxon>Bacillati</taxon>
        <taxon>Actinomycetota</taxon>
        <taxon>Actinomycetes</taxon>
        <taxon>Mycobacteriales</taxon>
        <taxon>Tsukamurellaceae</taxon>
        <taxon>Tsukamurella</taxon>
    </lineage>
</organism>
<sequence>MPWRPNFPGEFPTLGWYALEWITENLAQPDNDEYAPLRLTREQAQFVLQWYRLDPVTGRLRYRRGVWSRPKGHGKSPLMGALAALEGLADIVPDGWDADGRPVGRPWRTVRTPKVQLAAVSEDQTANSYEPLLEMLRQGPVLENYPGVDPMETFVALPRGSIEFVTSAARTREGNRPVFAAMDQTEQWVPSNGGRRLADVLRRNAGKIGGRTIETPNAYLPGDNSVAEKSASYWSDIQAGRTLDDGLLYDHREAPPDTDLADRDSLRAGLLYAYGDSAEEAGGWVDIDRIIAEIWDPATDPQDARRFYLNQITHATDSWLSQPAWNDRTRADKVIATGDTIVLGFDGSKGRNRGKADATALIGCRVEDGHLFEIKVWEQGPADGRDWAPNPIDIDREVRRCFDDYQVVGFYADPSGWTEWIAKWEAAYGRRLRVKASHDHPIMAWPRGKDSRVVEYVERLRLAVVNREMTHDGATNLARHVLNARRRAVASGYLIYKKYPDSPDKIDAAYAAVMAWKARTDALAKGAGAPRKRRKAVF</sequence>
<evidence type="ECO:0000313" key="2">
    <source>
        <dbReference type="Proteomes" id="UP000317291"/>
    </source>
</evidence>